<name>A0A9Q8T0N4_9PEZI</name>
<feature type="domain" description="Bacterial alpha-L-rhamnosidase N-terminal" evidence="5">
    <location>
        <begin position="162"/>
        <end position="335"/>
    </location>
</feature>
<dbReference type="InterPro" id="IPR016007">
    <property type="entry name" value="Alpha_rhamnosid"/>
</dbReference>
<protein>
    <recommendedName>
        <fullName evidence="2">alpha-L-rhamnosidase</fullName>
        <ecNumber evidence="2">3.2.1.40</ecNumber>
    </recommendedName>
</protein>
<evidence type="ECO:0000259" key="4">
    <source>
        <dbReference type="Pfam" id="PF05592"/>
    </source>
</evidence>
<dbReference type="InterPro" id="IPR013783">
    <property type="entry name" value="Ig-like_fold"/>
</dbReference>
<evidence type="ECO:0000259" key="5">
    <source>
        <dbReference type="Pfam" id="PF08531"/>
    </source>
</evidence>
<feature type="domain" description="Alpha-L-rhamnosidase six-hairpin glycosidase" evidence="6">
    <location>
        <begin position="453"/>
        <end position="806"/>
    </location>
</feature>
<dbReference type="GO" id="GO:0030596">
    <property type="term" value="F:alpha-L-rhamnosidase activity"/>
    <property type="evidence" value="ECO:0007669"/>
    <property type="project" value="UniProtKB-EC"/>
</dbReference>
<dbReference type="Pfam" id="PF17389">
    <property type="entry name" value="Bac_rhamnosid6H"/>
    <property type="match status" value="1"/>
</dbReference>
<dbReference type="InterPro" id="IPR008928">
    <property type="entry name" value="6-hairpin_glycosidase_sf"/>
</dbReference>
<dbReference type="GeneID" id="73345618"/>
<dbReference type="InterPro" id="IPR013737">
    <property type="entry name" value="Bac_rhamnosid_N"/>
</dbReference>
<feature type="domain" description="Alpha-L-rhamnosidase C-terminal" evidence="7">
    <location>
        <begin position="808"/>
        <end position="887"/>
    </location>
</feature>
<keyword evidence="9" id="KW-1185">Reference proteome</keyword>
<sequence length="912" mass="102182">MFIIHNSEFYIMATVTSVQFEHYHASGCIGVHETTPRLSWKIEGVSTDFRQISFEIELSETILTISKVVSTLKCVSSASSLVPWPFRKPLSSRQRISVRIRIWDQDEKATDWSKPSHLEVGLLARTDWSSERIAAPWGPGTVAPDPEQLFRKQFSVNFPALQARLYVTAQGVYEAEINGQRVGDYFLAPGWTSYEGRLQYQTYDVTSLLSSNQPENCIGVRVAEGWFSGRIGFEGGQRNIWGPHTALIAQLEIISGDGIIQRISTDGSWEVARGPIILAEIYDGEKYDATLDLPNWSKWVAASMSDGLRFEKVITLEFLPISTTLVAGYGEPVRRTQAVGPVNQITTPSGKTIIDFGQNLVGCLKFRNIKGPRNHKITFSHAEVLENDELGTRPLRICKAVDEYILSGAPEGEGYEPRFTFHGFRYAQIDGWTSDHDLISSVEAIVCHTDMKAAGSFFCSDPLLNKLYQNIVWGMRGNFLSVPTDCPQRDERLGWSGDLALFAPTATLLFDCYGMLKNWLIDVAYDQEVLGGVPPMVSPNATLPDPIWCRRVPCAIWHDVTILAPWALYQETGDDSILSQQYDSMLTWMVKLPRNQSGAKHLWDNSVFQLGDWLDPTAPPDAPWKSPTDAKMVANMFLIQSLRLMARISGILGEETRKVDFESEFRAAKAQFHQEYVTENGRIVSDTQAAYALAICLDVLDESQKVRAGQRLAELVKKNDFKIATGFAGTPYLCEALFITGHVQVAYRMLLEQECPSWLYPITMGATTVWERWDSMLPDGSINPGEMTSFNHYAFGAIAKFLFERIAGLQRLEPGWTRCRIAPAIGAEFSHASASHMSRHGLIECSWETKVVNGGKEMLHVRLSIPHGVTAEVVLLSEEGEKLEVVGVGEWNFKTIFVRDYDWPVLPLKSKS</sequence>
<dbReference type="InterPro" id="IPR012341">
    <property type="entry name" value="6hp_glycosidase-like_sf"/>
</dbReference>
<dbReference type="Gene3D" id="1.50.10.10">
    <property type="match status" value="1"/>
</dbReference>
<dbReference type="PANTHER" id="PTHR33307">
    <property type="entry name" value="ALPHA-RHAMNOSIDASE (EUROFUNG)"/>
    <property type="match status" value="1"/>
</dbReference>
<dbReference type="SUPFAM" id="SSF48208">
    <property type="entry name" value="Six-hairpin glycosidases"/>
    <property type="match status" value="1"/>
</dbReference>
<dbReference type="Gene3D" id="2.60.40.10">
    <property type="entry name" value="Immunoglobulins"/>
    <property type="match status" value="1"/>
</dbReference>
<dbReference type="InterPro" id="IPR035396">
    <property type="entry name" value="Bac_rhamnosid6H"/>
</dbReference>
<dbReference type="Gene3D" id="2.60.420.10">
    <property type="entry name" value="Maltose phosphorylase, domain 3"/>
    <property type="match status" value="1"/>
</dbReference>
<reference evidence="8" key="1">
    <citation type="journal article" date="2021" name="Mol. Plant Microbe Interact.">
        <title>Complete Genome Sequence of the Plant-Pathogenic Fungus Colletotrichum lupini.</title>
        <authorList>
            <person name="Baroncelli R."/>
            <person name="Pensec F."/>
            <person name="Da Lio D."/>
            <person name="Boufleur T."/>
            <person name="Vicente I."/>
            <person name="Sarrocco S."/>
            <person name="Picot A."/>
            <person name="Baraldi E."/>
            <person name="Sukno S."/>
            <person name="Thon M."/>
            <person name="Le Floch G."/>
        </authorList>
    </citation>
    <scope>NUCLEOTIDE SEQUENCE</scope>
    <source>
        <strain evidence="8">IMI 504893</strain>
    </source>
</reference>
<dbReference type="Pfam" id="PF08531">
    <property type="entry name" value="Bac_rhamnosid_N"/>
    <property type="match status" value="1"/>
</dbReference>
<evidence type="ECO:0000259" key="7">
    <source>
        <dbReference type="Pfam" id="PF17390"/>
    </source>
</evidence>
<comment type="catalytic activity">
    <reaction evidence="1">
        <text>Hydrolysis of terminal non-reducing alpha-L-rhamnose residues in alpha-L-rhamnosides.</text>
        <dbReference type="EC" id="3.2.1.40"/>
    </reaction>
</comment>
<dbReference type="Pfam" id="PF05592">
    <property type="entry name" value="Bac_rhamnosid"/>
    <property type="match status" value="1"/>
</dbReference>
<dbReference type="Pfam" id="PF17390">
    <property type="entry name" value="Bac_rhamnosid_C"/>
    <property type="match status" value="1"/>
</dbReference>
<proteinExistence type="predicted"/>
<dbReference type="RefSeq" id="XP_049147753.1">
    <property type="nucleotide sequence ID" value="XM_049290608.1"/>
</dbReference>
<dbReference type="Proteomes" id="UP000830671">
    <property type="component" value="Chromosome 6"/>
</dbReference>
<dbReference type="PIRSF" id="PIRSF010631">
    <property type="entry name" value="A-rhamnsds"/>
    <property type="match status" value="1"/>
</dbReference>
<dbReference type="KEGG" id="clup:CLUP02_11641"/>
<organism evidence="8 9">
    <name type="scientific">Colletotrichum lupini</name>
    <dbReference type="NCBI Taxonomy" id="145971"/>
    <lineage>
        <taxon>Eukaryota</taxon>
        <taxon>Fungi</taxon>
        <taxon>Dikarya</taxon>
        <taxon>Ascomycota</taxon>
        <taxon>Pezizomycotina</taxon>
        <taxon>Sordariomycetes</taxon>
        <taxon>Hypocreomycetidae</taxon>
        <taxon>Glomerellales</taxon>
        <taxon>Glomerellaceae</taxon>
        <taxon>Colletotrichum</taxon>
        <taxon>Colletotrichum acutatum species complex</taxon>
    </lineage>
</organism>
<dbReference type="Gene3D" id="2.60.120.260">
    <property type="entry name" value="Galactose-binding domain-like"/>
    <property type="match status" value="2"/>
</dbReference>
<dbReference type="PANTHER" id="PTHR33307:SF6">
    <property type="entry name" value="ALPHA-RHAMNOSIDASE (EUROFUNG)-RELATED"/>
    <property type="match status" value="1"/>
</dbReference>
<dbReference type="InterPro" id="IPR035398">
    <property type="entry name" value="Bac_rhamnosid_C"/>
</dbReference>
<gene>
    <name evidence="8" type="ORF">CLUP02_11641</name>
</gene>
<dbReference type="EC" id="3.2.1.40" evidence="2"/>
<evidence type="ECO:0000256" key="3">
    <source>
        <dbReference type="ARBA" id="ARBA00022801"/>
    </source>
</evidence>
<dbReference type="AlphaFoldDB" id="A0A9Q8T0N4"/>
<evidence type="ECO:0000313" key="8">
    <source>
        <dbReference type="EMBL" id="UQC86141.1"/>
    </source>
</evidence>
<dbReference type="InterPro" id="IPR008902">
    <property type="entry name" value="Rhamnosid_concanavalin"/>
</dbReference>
<dbReference type="Pfam" id="PF25788">
    <property type="entry name" value="Ig_Rha78A_N"/>
    <property type="match status" value="1"/>
</dbReference>
<evidence type="ECO:0000259" key="6">
    <source>
        <dbReference type="Pfam" id="PF17389"/>
    </source>
</evidence>
<evidence type="ECO:0000256" key="1">
    <source>
        <dbReference type="ARBA" id="ARBA00001445"/>
    </source>
</evidence>
<accession>A0A9Q8T0N4</accession>
<keyword evidence="3" id="KW-0378">Hydrolase</keyword>
<dbReference type="EMBL" id="CP019478">
    <property type="protein sequence ID" value="UQC86141.1"/>
    <property type="molecule type" value="Genomic_DNA"/>
</dbReference>
<evidence type="ECO:0000256" key="2">
    <source>
        <dbReference type="ARBA" id="ARBA00012652"/>
    </source>
</evidence>
<evidence type="ECO:0000313" key="9">
    <source>
        <dbReference type="Proteomes" id="UP000830671"/>
    </source>
</evidence>
<dbReference type="GO" id="GO:0005975">
    <property type="term" value="P:carbohydrate metabolic process"/>
    <property type="evidence" value="ECO:0007669"/>
    <property type="project" value="InterPro"/>
</dbReference>
<feature type="domain" description="Alpha-L-rhamnosidase concanavalin-like" evidence="4">
    <location>
        <begin position="346"/>
        <end position="446"/>
    </location>
</feature>